<dbReference type="InterPro" id="IPR039425">
    <property type="entry name" value="RNA_pol_sigma-70-like"/>
</dbReference>
<keyword evidence="2" id="KW-0805">Transcription regulation</keyword>
<comment type="caution">
    <text evidence="8">The sequence shown here is derived from an EMBL/GenBank/DDBJ whole genome shotgun (WGS) entry which is preliminary data.</text>
</comment>
<keyword evidence="4" id="KW-0238">DNA-binding</keyword>
<dbReference type="InterPro" id="IPR007627">
    <property type="entry name" value="RNA_pol_sigma70_r2"/>
</dbReference>
<dbReference type="GO" id="GO:0003677">
    <property type="term" value="F:DNA binding"/>
    <property type="evidence" value="ECO:0007669"/>
    <property type="project" value="UniProtKB-KW"/>
</dbReference>
<dbReference type="SUPFAM" id="SSF88946">
    <property type="entry name" value="Sigma2 domain of RNA polymerase sigma factors"/>
    <property type="match status" value="1"/>
</dbReference>
<evidence type="ECO:0000256" key="2">
    <source>
        <dbReference type="ARBA" id="ARBA00023015"/>
    </source>
</evidence>
<dbReference type="Pfam" id="PF04542">
    <property type="entry name" value="Sigma70_r2"/>
    <property type="match status" value="1"/>
</dbReference>
<feature type="domain" description="RNA polymerase sigma factor 70 region 4 type 2" evidence="7">
    <location>
        <begin position="131"/>
        <end position="181"/>
    </location>
</feature>
<dbReference type="InterPro" id="IPR013325">
    <property type="entry name" value="RNA_pol_sigma_r2"/>
</dbReference>
<keyword evidence="5" id="KW-0804">Transcription</keyword>
<dbReference type="OrthoDB" id="9780326at2"/>
<dbReference type="NCBIfam" id="TIGR02939">
    <property type="entry name" value="RpoE_Sigma70"/>
    <property type="match status" value="1"/>
</dbReference>
<dbReference type="InterPro" id="IPR036388">
    <property type="entry name" value="WH-like_DNA-bd_sf"/>
</dbReference>
<dbReference type="GO" id="GO:0006352">
    <property type="term" value="P:DNA-templated transcription initiation"/>
    <property type="evidence" value="ECO:0007669"/>
    <property type="project" value="InterPro"/>
</dbReference>
<dbReference type="NCBIfam" id="TIGR02937">
    <property type="entry name" value="sigma70-ECF"/>
    <property type="match status" value="1"/>
</dbReference>
<evidence type="ECO:0000256" key="4">
    <source>
        <dbReference type="ARBA" id="ARBA00023125"/>
    </source>
</evidence>
<dbReference type="PANTHER" id="PTHR43133">
    <property type="entry name" value="RNA POLYMERASE ECF-TYPE SIGMA FACTO"/>
    <property type="match status" value="1"/>
</dbReference>
<organism evidence="8 9">
    <name type="scientific">Pseudofulvimonas gallinarii</name>
    <dbReference type="NCBI Taxonomy" id="634155"/>
    <lineage>
        <taxon>Bacteria</taxon>
        <taxon>Pseudomonadati</taxon>
        <taxon>Pseudomonadota</taxon>
        <taxon>Gammaproteobacteria</taxon>
        <taxon>Lysobacterales</taxon>
        <taxon>Rhodanobacteraceae</taxon>
        <taxon>Pseudofulvimonas</taxon>
    </lineage>
</organism>
<dbReference type="PANTHER" id="PTHR43133:SF53">
    <property type="entry name" value="ECF RNA POLYMERASE SIGMA-E FACTOR"/>
    <property type="match status" value="1"/>
</dbReference>
<evidence type="ECO:0000256" key="3">
    <source>
        <dbReference type="ARBA" id="ARBA00023082"/>
    </source>
</evidence>
<dbReference type="Pfam" id="PF08281">
    <property type="entry name" value="Sigma70_r4_2"/>
    <property type="match status" value="1"/>
</dbReference>
<dbReference type="FunFam" id="1.10.1740.10:FF:000001">
    <property type="entry name" value="RNA polymerase sigma factor"/>
    <property type="match status" value="1"/>
</dbReference>
<sequence length="193" mass="22338">MSDRDVDQELVERVQRGDLGAFDLLVRKYQHRILAVIGRYIRDFSEAQDVAQEVFLRAYRALGNFRGESAFYTWVYKIAVNTAKNHLVALRRRPPSDDVDIEDAMHFSADSQLKDRATPENELLRQEIERNVTAAVDDLPEELRMAITLREVEGLSYEEIAEAMDCPIGTVRSRIFRAREAIERRIRPLLSET</sequence>
<evidence type="ECO:0000259" key="6">
    <source>
        <dbReference type="Pfam" id="PF04542"/>
    </source>
</evidence>
<dbReference type="Proteomes" id="UP000294599">
    <property type="component" value="Unassembled WGS sequence"/>
</dbReference>
<proteinExistence type="inferred from homology"/>
<evidence type="ECO:0000259" key="7">
    <source>
        <dbReference type="Pfam" id="PF08281"/>
    </source>
</evidence>
<evidence type="ECO:0000256" key="5">
    <source>
        <dbReference type="ARBA" id="ARBA00023163"/>
    </source>
</evidence>
<dbReference type="Gene3D" id="1.10.10.10">
    <property type="entry name" value="Winged helix-like DNA-binding domain superfamily/Winged helix DNA-binding domain"/>
    <property type="match status" value="1"/>
</dbReference>
<reference evidence="8 9" key="1">
    <citation type="submission" date="2019-03" db="EMBL/GenBank/DDBJ databases">
        <title>Genomic Encyclopedia of Type Strains, Phase IV (KMG-IV): sequencing the most valuable type-strain genomes for metagenomic binning, comparative biology and taxonomic classification.</title>
        <authorList>
            <person name="Goeker M."/>
        </authorList>
    </citation>
    <scope>NUCLEOTIDE SEQUENCE [LARGE SCALE GENOMIC DNA]</scope>
    <source>
        <strain evidence="8 9">DSM 21944</strain>
    </source>
</reference>
<gene>
    <name evidence="8" type="ORF">EDC25_101228</name>
</gene>
<keyword evidence="3" id="KW-0731">Sigma factor</keyword>
<dbReference type="InterPro" id="IPR014284">
    <property type="entry name" value="RNA_pol_sigma-70_dom"/>
</dbReference>
<name>A0A4S3L2R7_9GAMM</name>
<dbReference type="InterPro" id="IPR014286">
    <property type="entry name" value="RNA_pol_sigma70_RpoE"/>
</dbReference>
<dbReference type="Gene3D" id="1.10.1740.10">
    <property type="match status" value="1"/>
</dbReference>
<dbReference type="GO" id="GO:0016987">
    <property type="term" value="F:sigma factor activity"/>
    <property type="evidence" value="ECO:0007669"/>
    <property type="project" value="UniProtKB-KW"/>
</dbReference>
<dbReference type="SUPFAM" id="SSF88659">
    <property type="entry name" value="Sigma3 and sigma4 domains of RNA polymerase sigma factors"/>
    <property type="match status" value="1"/>
</dbReference>
<evidence type="ECO:0000313" key="8">
    <source>
        <dbReference type="EMBL" id="TCT01361.1"/>
    </source>
</evidence>
<dbReference type="CDD" id="cd06171">
    <property type="entry name" value="Sigma70_r4"/>
    <property type="match status" value="1"/>
</dbReference>
<dbReference type="AlphaFoldDB" id="A0A4S3L2R7"/>
<keyword evidence="9" id="KW-1185">Reference proteome</keyword>
<protein>
    <submittedName>
        <fullName evidence="8">RNA polymerase RpoE-like sigma-24 subunit</fullName>
    </submittedName>
</protein>
<comment type="similarity">
    <text evidence="1">Belongs to the sigma-70 factor family. ECF subfamily.</text>
</comment>
<dbReference type="InterPro" id="IPR013249">
    <property type="entry name" value="RNA_pol_sigma70_r4_t2"/>
</dbReference>
<dbReference type="InterPro" id="IPR013324">
    <property type="entry name" value="RNA_pol_sigma_r3/r4-like"/>
</dbReference>
<evidence type="ECO:0000313" key="9">
    <source>
        <dbReference type="Proteomes" id="UP000294599"/>
    </source>
</evidence>
<accession>A0A4S3L2R7</accession>
<dbReference type="RefSeq" id="WP_123520687.1">
    <property type="nucleotide sequence ID" value="NZ_JBHLWF010000005.1"/>
</dbReference>
<feature type="domain" description="RNA polymerase sigma-70 region 2" evidence="6">
    <location>
        <begin position="25"/>
        <end position="92"/>
    </location>
</feature>
<evidence type="ECO:0000256" key="1">
    <source>
        <dbReference type="ARBA" id="ARBA00010641"/>
    </source>
</evidence>
<dbReference type="EMBL" id="SMAF01000001">
    <property type="protein sequence ID" value="TCT01361.1"/>
    <property type="molecule type" value="Genomic_DNA"/>
</dbReference>